<dbReference type="Gene3D" id="3.30.2310.20">
    <property type="entry name" value="RelE-like"/>
    <property type="match status" value="1"/>
</dbReference>
<reference evidence="3" key="1">
    <citation type="journal article" date="2021" name="Science">
        <title>Hunting the eagle killer: A cyanobacterial neurotoxin causes vacuolar myelinopathy.</title>
        <authorList>
            <person name="Breinlinger S."/>
            <person name="Phillips T.J."/>
            <person name="Haram B.N."/>
            <person name="Mares J."/>
            <person name="Martinez Yerena J.A."/>
            <person name="Hrouzek P."/>
            <person name="Sobotka R."/>
            <person name="Henderson W.M."/>
            <person name="Schmieder P."/>
            <person name="Williams S.M."/>
            <person name="Lauderdale J.D."/>
            <person name="Wilde H.D."/>
            <person name="Gerrin W."/>
            <person name="Kust A."/>
            <person name="Washington J.W."/>
            <person name="Wagner C."/>
            <person name="Geier B."/>
            <person name="Liebeke M."/>
            <person name="Enke H."/>
            <person name="Niedermeyer T.H.J."/>
            <person name="Wilde S.B."/>
        </authorList>
    </citation>
    <scope>NUCLEOTIDE SEQUENCE [LARGE SCALE GENOMIC DNA]</scope>
    <source>
        <strain evidence="3">Thurmond2011</strain>
    </source>
</reference>
<comment type="caution">
    <text evidence="2">The sequence shown here is derived from an EMBL/GenBank/DDBJ whole genome shotgun (WGS) entry which is preliminary data.</text>
</comment>
<name>A0AAP5MD19_9CYAN</name>
<keyword evidence="3" id="KW-1185">Reference proteome</keyword>
<dbReference type="InterPro" id="IPR007712">
    <property type="entry name" value="RelE/ParE_toxin"/>
</dbReference>
<accession>A0AAP5MD19</accession>
<sequence>MADFGEAQTDKYIEGLESALCELAEAPSKGQPFLSDRTGQEYSRYRYVSHVIYYRKRQDDIFIVRILHGKMLPENHL</sequence>
<proteinExistence type="predicted"/>
<evidence type="ECO:0000313" key="3">
    <source>
        <dbReference type="Proteomes" id="UP000667802"/>
    </source>
</evidence>
<dbReference type="Pfam" id="PF05016">
    <property type="entry name" value="ParE_toxin"/>
    <property type="match status" value="1"/>
</dbReference>
<dbReference type="EMBL" id="JAALHA020000021">
    <property type="protein sequence ID" value="MDR9899028.1"/>
    <property type="molecule type" value="Genomic_DNA"/>
</dbReference>
<dbReference type="InterPro" id="IPR035093">
    <property type="entry name" value="RelE/ParE_toxin_dom_sf"/>
</dbReference>
<dbReference type="Proteomes" id="UP000667802">
    <property type="component" value="Unassembled WGS sequence"/>
</dbReference>
<gene>
    <name evidence="2" type="ORF">G7B40_031380</name>
</gene>
<organism evidence="2 3">
    <name type="scientific">Aetokthonos hydrillicola Thurmond2011</name>
    <dbReference type="NCBI Taxonomy" id="2712845"/>
    <lineage>
        <taxon>Bacteria</taxon>
        <taxon>Bacillati</taxon>
        <taxon>Cyanobacteriota</taxon>
        <taxon>Cyanophyceae</taxon>
        <taxon>Nostocales</taxon>
        <taxon>Hapalosiphonaceae</taxon>
        <taxon>Aetokthonos</taxon>
    </lineage>
</organism>
<evidence type="ECO:0000256" key="1">
    <source>
        <dbReference type="ARBA" id="ARBA00022649"/>
    </source>
</evidence>
<protein>
    <submittedName>
        <fullName evidence="2">Type II toxin-antitoxin system RelE/ParE family toxin</fullName>
    </submittedName>
</protein>
<dbReference type="AlphaFoldDB" id="A0AAP5MD19"/>
<evidence type="ECO:0000313" key="2">
    <source>
        <dbReference type="EMBL" id="MDR9899028.1"/>
    </source>
</evidence>
<keyword evidence="1" id="KW-1277">Toxin-antitoxin system</keyword>